<gene>
    <name evidence="1" type="ORF">EPI11_14090</name>
</gene>
<dbReference type="OrthoDB" id="9869794at2"/>
<evidence type="ECO:0000313" key="2">
    <source>
        <dbReference type="Proteomes" id="UP000287527"/>
    </source>
</evidence>
<sequence length="101" mass="11420">MLNEAYTIAGVTRGAEDLVLPQVLPQLTALDSCTIEKTSQEQHGTRVATVFFDSLTRFGYQGNFLFSSESKIRELNIVDTAEIQTVIKRVLHNKVETYRKQ</sequence>
<reference evidence="1 2" key="1">
    <citation type="submission" date="2019-01" db="EMBL/GenBank/DDBJ databases">
        <title>Flavobacterium sp. nov.,isolated from freshwater.</title>
        <authorList>
            <person name="Zhang R."/>
            <person name="Du Z.-J."/>
        </authorList>
    </citation>
    <scope>NUCLEOTIDE SEQUENCE [LARGE SCALE GENOMIC DNA]</scope>
    <source>
        <strain evidence="1 2">1E403</strain>
    </source>
</reference>
<dbReference type="Proteomes" id="UP000287527">
    <property type="component" value="Unassembled WGS sequence"/>
</dbReference>
<accession>A0A3S3QA13</accession>
<dbReference type="RefSeq" id="WP_128390623.1">
    <property type="nucleotide sequence ID" value="NZ_SBII01000010.1"/>
</dbReference>
<proteinExistence type="predicted"/>
<name>A0A3S3QA13_9FLAO</name>
<organism evidence="1 2">
    <name type="scientific">Flavobacterium cerinum</name>
    <dbReference type="NCBI Taxonomy" id="2502784"/>
    <lineage>
        <taxon>Bacteria</taxon>
        <taxon>Pseudomonadati</taxon>
        <taxon>Bacteroidota</taxon>
        <taxon>Flavobacteriia</taxon>
        <taxon>Flavobacteriales</taxon>
        <taxon>Flavobacteriaceae</taxon>
        <taxon>Flavobacterium</taxon>
    </lineage>
</organism>
<dbReference type="AlphaFoldDB" id="A0A3S3QA13"/>
<keyword evidence="2" id="KW-1185">Reference proteome</keyword>
<evidence type="ECO:0000313" key="1">
    <source>
        <dbReference type="EMBL" id="RWW96720.1"/>
    </source>
</evidence>
<dbReference type="EMBL" id="SBII01000010">
    <property type="protein sequence ID" value="RWW96720.1"/>
    <property type="molecule type" value="Genomic_DNA"/>
</dbReference>
<comment type="caution">
    <text evidence="1">The sequence shown here is derived from an EMBL/GenBank/DDBJ whole genome shotgun (WGS) entry which is preliminary data.</text>
</comment>
<protein>
    <submittedName>
        <fullName evidence="1">Uncharacterized protein</fullName>
    </submittedName>
</protein>